<dbReference type="EMBL" id="JANRMS010000240">
    <property type="protein sequence ID" value="KAJ3543525.1"/>
    <property type="molecule type" value="Genomic_DNA"/>
</dbReference>
<sequence>MVNLLTFVLLAAPSAQALWLAVQDMDYGSNAGGTVFFSPYCQVGKGNDQAEALSKASSTIHGTILIAGGHCNHMSAQKTSQLGGFWDDYGTINYEDDNWHWYCSIPDGNRGSCDAGAGAPKKK</sequence>
<dbReference type="Proteomes" id="UP001148629">
    <property type="component" value="Unassembled WGS sequence"/>
</dbReference>
<keyword evidence="2" id="KW-1185">Reference proteome</keyword>
<name>A0ACC1SNZ4_9HYPO</name>
<comment type="caution">
    <text evidence="1">The sequence shown here is derived from an EMBL/GenBank/DDBJ whole genome shotgun (WGS) entry which is preliminary data.</text>
</comment>
<accession>A0ACC1SNZ4</accession>
<evidence type="ECO:0000313" key="1">
    <source>
        <dbReference type="EMBL" id="KAJ3543525.1"/>
    </source>
</evidence>
<evidence type="ECO:0000313" key="2">
    <source>
        <dbReference type="Proteomes" id="UP001148629"/>
    </source>
</evidence>
<proteinExistence type="predicted"/>
<protein>
    <submittedName>
        <fullName evidence="1">Uncharacterized protein</fullName>
    </submittedName>
</protein>
<gene>
    <name evidence="1" type="ORF">NM208_g3522</name>
</gene>
<reference evidence="1" key="1">
    <citation type="submission" date="2022-08" db="EMBL/GenBank/DDBJ databases">
        <title>Genome Sequence of Fusarium decemcellulare.</title>
        <authorList>
            <person name="Buettner E."/>
        </authorList>
    </citation>
    <scope>NUCLEOTIDE SEQUENCE</scope>
    <source>
        <strain evidence="1">Babe19</strain>
    </source>
</reference>
<organism evidence="1 2">
    <name type="scientific">Fusarium decemcellulare</name>
    <dbReference type="NCBI Taxonomy" id="57161"/>
    <lineage>
        <taxon>Eukaryota</taxon>
        <taxon>Fungi</taxon>
        <taxon>Dikarya</taxon>
        <taxon>Ascomycota</taxon>
        <taxon>Pezizomycotina</taxon>
        <taxon>Sordariomycetes</taxon>
        <taxon>Hypocreomycetidae</taxon>
        <taxon>Hypocreales</taxon>
        <taxon>Nectriaceae</taxon>
        <taxon>Fusarium</taxon>
        <taxon>Fusarium decemcellulare species complex</taxon>
    </lineage>
</organism>